<feature type="domain" description="DUF4832" evidence="1">
    <location>
        <begin position="238"/>
        <end position="444"/>
    </location>
</feature>
<dbReference type="Proteomes" id="UP000278609">
    <property type="component" value="Unassembled WGS sequence"/>
</dbReference>
<gene>
    <name evidence="3" type="ORF">EII40_11870</name>
</gene>
<protein>
    <submittedName>
        <fullName evidence="3">DUF4832 domain-containing protein</fullName>
    </submittedName>
</protein>
<dbReference type="EMBL" id="RQYS01000060">
    <property type="protein sequence ID" value="RRD58620.1"/>
    <property type="molecule type" value="Genomic_DNA"/>
</dbReference>
<sequence>MIKIDKLGILSFVLTIFVCLFLGSCGRNDKPDIPEPPAPPDMPVQTVNYVAVNDLFPNPERGFYKYSLGQDQLREEWLRKFRKDNITLMFRFYYLKDFKNKPLDQATLTQIKNDMAIFRKAGFKTILRFGYSNAAKEPDAPMAIILRHLDQLSPVLHENKDVIAVMHAGFIGSWGEWYYSTNKLNNDISRKKVLDKILDILPPDRFVQVRRPSYKRMYIGSQSSISAQEAFGTKAVARIGHHNDCFLASINDIGTYVIDITEEKKYMHADALYAPVGGETCPPEGIGPADCAKAQSEMRYLRWSFLNQDYYHGVNDQWISQGCMDHIVRNMGYRFTLQKGTYSAEHAPGSELSALITLKNVGYAPPFNPRKVELILRSTDGTRTYTVTLPDDPRRWQPDQITELKVNVALPPDIPEGSYKLYLFLPDPEPALHDRPEYAIRLANRDCWEETTGYNDLHVEIKVDASTKRPPSRSKIIFTDKSLKK</sequence>
<organism evidence="3 4">
    <name type="scientific">Tannerella forsythia</name>
    <name type="common">Bacteroides forsythus</name>
    <dbReference type="NCBI Taxonomy" id="28112"/>
    <lineage>
        <taxon>Bacteria</taxon>
        <taxon>Pseudomonadati</taxon>
        <taxon>Bacteroidota</taxon>
        <taxon>Bacteroidia</taxon>
        <taxon>Bacteroidales</taxon>
        <taxon>Tannerellaceae</taxon>
        <taxon>Tannerella</taxon>
    </lineage>
</organism>
<dbReference type="AlphaFoldDB" id="A0A3P1XKV9"/>
<reference evidence="3 4" key="1">
    <citation type="submission" date="2018-11" db="EMBL/GenBank/DDBJ databases">
        <title>Genomes From Bacteria Associated with the Canine Oral Cavity: a Test Case for Automated Genome-Based Taxonomic Assignment.</title>
        <authorList>
            <person name="Coil D.A."/>
            <person name="Jospin G."/>
            <person name="Darling A.E."/>
            <person name="Wallis C."/>
            <person name="Davis I.J."/>
            <person name="Harris S."/>
            <person name="Eisen J.A."/>
            <person name="Holcombe L.J."/>
            <person name="O'Flynn C."/>
        </authorList>
    </citation>
    <scope>NUCLEOTIDE SEQUENCE [LARGE SCALE GENOMIC DNA]</scope>
    <source>
        <strain evidence="3 4">OH2617_COT-023</strain>
    </source>
</reference>
<dbReference type="InterPro" id="IPR032267">
    <property type="entry name" value="DUF4832"/>
</dbReference>
<evidence type="ECO:0000259" key="2">
    <source>
        <dbReference type="Pfam" id="PF16173"/>
    </source>
</evidence>
<dbReference type="RefSeq" id="WP_124752442.1">
    <property type="nucleotide sequence ID" value="NZ_RQYS01000060.1"/>
</dbReference>
<dbReference type="PROSITE" id="PS51257">
    <property type="entry name" value="PROKAR_LIPOPROTEIN"/>
    <property type="match status" value="1"/>
</dbReference>
<accession>A0A3P1XKV9</accession>
<name>A0A3P1XKV9_TANFO</name>
<feature type="domain" description="DUF4874" evidence="2">
    <location>
        <begin position="58"/>
        <end position="214"/>
    </location>
</feature>
<evidence type="ECO:0000259" key="1">
    <source>
        <dbReference type="Pfam" id="PF16116"/>
    </source>
</evidence>
<dbReference type="Pfam" id="PF16173">
    <property type="entry name" value="DUF4874"/>
    <property type="match status" value="1"/>
</dbReference>
<comment type="caution">
    <text evidence="3">The sequence shown here is derived from an EMBL/GenBank/DDBJ whole genome shotgun (WGS) entry which is preliminary data.</text>
</comment>
<proteinExistence type="predicted"/>
<dbReference type="OrthoDB" id="9760654at2"/>
<dbReference type="Pfam" id="PF16116">
    <property type="entry name" value="DUF4832"/>
    <property type="match status" value="1"/>
</dbReference>
<evidence type="ECO:0000313" key="3">
    <source>
        <dbReference type="EMBL" id="RRD58620.1"/>
    </source>
</evidence>
<evidence type="ECO:0000313" key="4">
    <source>
        <dbReference type="Proteomes" id="UP000278609"/>
    </source>
</evidence>
<dbReference type="InterPro" id="IPR032379">
    <property type="entry name" value="DUF4874"/>
</dbReference>